<dbReference type="Gene3D" id="3.50.50.60">
    <property type="entry name" value="FAD/NAD(P)-binding domain"/>
    <property type="match status" value="1"/>
</dbReference>
<dbReference type="SUPFAM" id="SSF51905">
    <property type="entry name" value="FAD/NAD(P)-binding domain"/>
    <property type="match status" value="1"/>
</dbReference>
<name>A0A1R4JV50_9ACTN</name>
<feature type="region of interest" description="Disordered" evidence="1">
    <location>
        <begin position="49"/>
        <end position="75"/>
    </location>
</feature>
<accession>A0A1R4JV50</accession>
<proteinExistence type="predicted"/>
<dbReference type="STRING" id="1255658.FM114_09830"/>
<evidence type="ECO:0000259" key="2">
    <source>
        <dbReference type="Pfam" id="PF01494"/>
    </source>
</evidence>
<reference evidence="3 4" key="1">
    <citation type="submission" date="2017-02" db="EMBL/GenBank/DDBJ databases">
        <authorList>
            <person name="Peterson S.W."/>
        </authorList>
    </citation>
    <scope>NUCLEOTIDE SEQUENCE [LARGE SCALE GENOMIC DNA]</scope>
    <source>
        <strain evidence="3 4">LSP_Lj1</strain>
    </source>
</reference>
<organism evidence="3 4">
    <name type="scientific">Luteococcus japonicus LSP_Lj1</name>
    <dbReference type="NCBI Taxonomy" id="1255658"/>
    <lineage>
        <taxon>Bacteria</taxon>
        <taxon>Bacillati</taxon>
        <taxon>Actinomycetota</taxon>
        <taxon>Actinomycetes</taxon>
        <taxon>Propionibacteriales</taxon>
        <taxon>Propionibacteriaceae</taxon>
        <taxon>Luteococcus</taxon>
    </lineage>
</organism>
<dbReference type="Pfam" id="PF01494">
    <property type="entry name" value="FAD_binding_3"/>
    <property type="match status" value="1"/>
</dbReference>
<dbReference type="GO" id="GO:0071949">
    <property type="term" value="F:FAD binding"/>
    <property type="evidence" value="ECO:0007669"/>
    <property type="project" value="InterPro"/>
</dbReference>
<sequence>MQDGFNLASKLAQVLSGLSDESLLATYTAERQEIAQDLIDFDREWFTSRRGSSAPTSTRIWPRGGRLASGSSPHS</sequence>
<evidence type="ECO:0000313" key="3">
    <source>
        <dbReference type="EMBL" id="SJN35960.1"/>
    </source>
</evidence>
<dbReference type="AlphaFoldDB" id="A0A1R4JV50"/>
<evidence type="ECO:0000256" key="1">
    <source>
        <dbReference type="SAM" id="MobiDB-lite"/>
    </source>
</evidence>
<dbReference type="Proteomes" id="UP000188342">
    <property type="component" value="Unassembled WGS sequence"/>
</dbReference>
<gene>
    <name evidence="3" type="ORF">FM114_09830</name>
</gene>
<dbReference type="InterPro" id="IPR036188">
    <property type="entry name" value="FAD/NAD-bd_sf"/>
</dbReference>
<feature type="domain" description="FAD-binding" evidence="2">
    <location>
        <begin position="1"/>
        <end position="41"/>
    </location>
</feature>
<dbReference type="InterPro" id="IPR002938">
    <property type="entry name" value="FAD-bd"/>
</dbReference>
<keyword evidence="4" id="KW-1185">Reference proteome</keyword>
<evidence type="ECO:0000313" key="4">
    <source>
        <dbReference type="Proteomes" id="UP000188342"/>
    </source>
</evidence>
<dbReference type="EMBL" id="FUKQ01000035">
    <property type="protein sequence ID" value="SJN35960.1"/>
    <property type="molecule type" value="Genomic_DNA"/>
</dbReference>
<protein>
    <submittedName>
        <fullName evidence="3">COG0654: 2-polyprenyl-6-methoxyphenol hydroxylase and related FAD-dependent oxidoreductases</fullName>
    </submittedName>
</protein>
<feature type="compositionally biased region" description="Polar residues" evidence="1">
    <location>
        <begin position="49"/>
        <end position="59"/>
    </location>
</feature>